<evidence type="ECO:0000313" key="2">
    <source>
        <dbReference type="EMBL" id="WWR46455.1"/>
    </source>
</evidence>
<dbReference type="PANTHER" id="PTHR42673">
    <property type="entry name" value="MALEYLACETOACETATE ISOMERASE"/>
    <property type="match status" value="1"/>
</dbReference>
<dbReference type="Proteomes" id="UP001364156">
    <property type="component" value="Chromosome"/>
</dbReference>
<dbReference type="PANTHER" id="PTHR42673:SF4">
    <property type="entry name" value="MALEYLACETOACETATE ISOMERASE"/>
    <property type="match status" value="1"/>
</dbReference>
<dbReference type="InterPro" id="IPR004045">
    <property type="entry name" value="Glutathione_S-Trfase_N"/>
</dbReference>
<feature type="domain" description="GST N-terminal" evidence="1">
    <location>
        <begin position="3"/>
        <end position="84"/>
    </location>
</feature>
<dbReference type="Pfam" id="PF13409">
    <property type="entry name" value="GST_N_2"/>
    <property type="match status" value="1"/>
</dbReference>
<dbReference type="SUPFAM" id="SSF52833">
    <property type="entry name" value="Thioredoxin-like"/>
    <property type="match status" value="1"/>
</dbReference>
<dbReference type="InterPro" id="IPR036282">
    <property type="entry name" value="Glutathione-S-Trfase_C_sf"/>
</dbReference>
<evidence type="ECO:0000259" key="1">
    <source>
        <dbReference type="PROSITE" id="PS50404"/>
    </source>
</evidence>
<sequence>MQYDLFIGDRSFSSWSLRGWLMLEKFGIPHRTHMVGLYDGTMAEDLADLHPARLVPVMRDNDGVVIFDTLAMAETLAERHPEAGFWPDDPAARALARSITAEMHSGFSALRGECPMQLLHQVQGFEPSQAVTAELKRLSLLWDLARAKHGQSGPWLFGRYSLADVFYAPVAARIAGYGLTVSAVAQDYVDTTLSDTSFRQWRAMGLTKTYDPMPYDMGLPNSVWPGPITKAAAPTEECSSENTHCPYSNLPGTHFMETGGRIFGFCNAFCRDKTVADQEAWPKFVAMRDAE</sequence>
<dbReference type="Gene3D" id="3.40.30.10">
    <property type="entry name" value="Glutaredoxin"/>
    <property type="match status" value="1"/>
</dbReference>
<dbReference type="Gene3D" id="1.20.1050.10">
    <property type="match status" value="1"/>
</dbReference>
<dbReference type="RefSeq" id="WP_338549311.1">
    <property type="nucleotide sequence ID" value="NZ_CP146069.1"/>
</dbReference>
<dbReference type="InterPro" id="IPR036249">
    <property type="entry name" value="Thioredoxin-like_sf"/>
</dbReference>
<keyword evidence="3" id="KW-1185">Reference proteome</keyword>
<evidence type="ECO:0000313" key="3">
    <source>
        <dbReference type="Proteomes" id="UP001364156"/>
    </source>
</evidence>
<dbReference type="CDD" id="cd03194">
    <property type="entry name" value="GST_C_3"/>
    <property type="match status" value="1"/>
</dbReference>
<gene>
    <name evidence="2" type="ORF">RZ517_17070</name>
</gene>
<dbReference type="PROSITE" id="PS50404">
    <property type="entry name" value="GST_NTER"/>
    <property type="match status" value="1"/>
</dbReference>
<name>A0ABZ2HMC0_9RHOB</name>
<organism evidence="2 3">
    <name type="scientific">Roseovarius phycicola</name>
    <dbReference type="NCBI Taxonomy" id="3080976"/>
    <lineage>
        <taxon>Bacteria</taxon>
        <taxon>Pseudomonadati</taxon>
        <taxon>Pseudomonadota</taxon>
        <taxon>Alphaproteobacteria</taxon>
        <taxon>Rhodobacterales</taxon>
        <taxon>Roseobacteraceae</taxon>
        <taxon>Roseovarius</taxon>
    </lineage>
</organism>
<accession>A0ABZ2HMC0</accession>
<protein>
    <submittedName>
        <fullName evidence="2">Glutathione S-transferase</fullName>
    </submittedName>
</protein>
<dbReference type="SUPFAM" id="SSF47616">
    <property type="entry name" value="GST C-terminal domain-like"/>
    <property type="match status" value="1"/>
</dbReference>
<dbReference type="EMBL" id="CP146069">
    <property type="protein sequence ID" value="WWR46455.1"/>
    <property type="molecule type" value="Genomic_DNA"/>
</dbReference>
<proteinExistence type="predicted"/>
<reference evidence="2 3" key="1">
    <citation type="submission" date="2023-10" db="EMBL/GenBank/DDBJ databases">
        <title>Roseovarius strain S88 nov., isolated from a marine algae.</title>
        <authorList>
            <person name="Lee M.W."/>
            <person name="Lee J.K."/>
            <person name="Kim J.M."/>
            <person name="Choi D.G."/>
            <person name="Baek J.H."/>
            <person name="Bayburt H."/>
            <person name="Jung J.J."/>
            <person name="Han D.M."/>
            <person name="Jeon C.O."/>
        </authorList>
    </citation>
    <scope>NUCLEOTIDE SEQUENCE [LARGE SCALE GENOMIC DNA]</scope>
    <source>
        <strain evidence="2 3">S88</strain>
    </source>
</reference>